<dbReference type="EMBL" id="JACASE010000014">
    <property type="protein sequence ID" value="KAF6410482.1"/>
    <property type="molecule type" value="Genomic_DNA"/>
</dbReference>
<reference evidence="2 3" key="1">
    <citation type="journal article" date="2020" name="Nature">
        <title>Six reference-quality genomes reveal evolution of bat adaptations.</title>
        <authorList>
            <person name="Jebb D."/>
            <person name="Huang Z."/>
            <person name="Pippel M."/>
            <person name="Hughes G.M."/>
            <person name="Lavrichenko K."/>
            <person name="Devanna P."/>
            <person name="Winkler S."/>
            <person name="Jermiin L.S."/>
            <person name="Skirmuntt E.C."/>
            <person name="Katzourakis A."/>
            <person name="Burkitt-Gray L."/>
            <person name="Ray D.A."/>
            <person name="Sullivan K.A.M."/>
            <person name="Roscito J.G."/>
            <person name="Kirilenko B.M."/>
            <person name="Davalos L.M."/>
            <person name="Corthals A.P."/>
            <person name="Power M.L."/>
            <person name="Jones G."/>
            <person name="Ransome R.D."/>
            <person name="Dechmann D.K.N."/>
            <person name="Locatelli A.G."/>
            <person name="Puechmaille S.J."/>
            <person name="Fedrigo O."/>
            <person name="Jarvis E.D."/>
            <person name="Hiller M."/>
            <person name="Vernes S.C."/>
            <person name="Myers E.W."/>
            <person name="Teeling E.C."/>
        </authorList>
    </citation>
    <scope>NUCLEOTIDE SEQUENCE [LARGE SCALE GENOMIC DNA]</scope>
    <source>
        <strain evidence="2">MRouAeg1</strain>
        <tissue evidence="2">Muscle</tissue>
    </source>
</reference>
<proteinExistence type="predicted"/>
<organism evidence="2 3">
    <name type="scientific">Rousettus aegyptiacus</name>
    <name type="common">Egyptian fruit bat</name>
    <name type="synonym">Pteropus aegyptiacus</name>
    <dbReference type="NCBI Taxonomy" id="9407"/>
    <lineage>
        <taxon>Eukaryota</taxon>
        <taxon>Metazoa</taxon>
        <taxon>Chordata</taxon>
        <taxon>Craniata</taxon>
        <taxon>Vertebrata</taxon>
        <taxon>Euteleostomi</taxon>
        <taxon>Mammalia</taxon>
        <taxon>Eutheria</taxon>
        <taxon>Laurasiatheria</taxon>
        <taxon>Chiroptera</taxon>
        <taxon>Yinpterochiroptera</taxon>
        <taxon>Pteropodoidea</taxon>
        <taxon>Pteropodidae</taxon>
        <taxon>Rousettinae</taxon>
        <taxon>Rousettus</taxon>
    </lineage>
</organism>
<sequence length="174" mass="19967">MCRGLLHKSRPRSDTQVTQKLGEMQLLRDFIPTNQAKTAVYLSCFEAKNTVGRQQPEPEAYRWGQKDECWHPAPLFHSHVESPLAYDPRPFPPLPLISLFLILLWTQAGLSLRMCHHPQVVSGEVFCWQRPVPPIQCVDRLAQPRLHLKRESPHSHASPRHREASGVTRGKEES</sequence>
<gene>
    <name evidence="2" type="ORF">HJG63_009025</name>
</gene>
<dbReference type="Proteomes" id="UP000593571">
    <property type="component" value="Unassembled WGS sequence"/>
</dbReference>
<protein>
    <submittedName>
        <fullName evidence="2">Uncharacterized protein</fullName>
    </submittedName>
</protein>
<dbReference type="AlphaFoldDB" id="A0A7J8CI86"/>
<evidence type="ECO:0000313" key="2">
    <source>
        <dbReference type="EMBL" id="KAF6410482.1"/>
    </source>
</evidence>
<keyword evidence="3" id="KW-1185">Reference proteome</keyword>
<evidence type="ECO:0000313" key="3">
    <source>
        <dbReference type="Proteomes" id="UP000593571"/>
    </source>
</evidence>
<name>A0A7J8CI86_ROUAE</name>
<feature type="region of interest" description="Disordered" evidence="1">
    <location>
        <begin position="149"/>
        <end position="174"/>
    </location>
</feature>
<accession>A0A7J8CI86</accession>
<evidence type="ECO:0000256" key="1">
    <source>
        <dbReference type="SAM" id="MobiDB-lite"/>
    </source>
</evidence>
<comment type="caution">
    <text evidence="2">The sequence shown here is derived from an EMBL/GenBank/DDBJ whole genome shotgun (WGS) entry which is preliminary data.</text>
</comment>